<dbReference type="AlphaFoldDB" id="A0A377U4C6"/>
<sequence>MKIRSTVLALGIAATLTGCQNMDSNGLLSSGAEAFQAYSLSDAQVKTLSDQACKEMDAKAKIAPANSEYSQRLNKIAAALGDNINGQPVNYKVYETKDVNAFAMANGCIRVYSGLMDLMNDNEVEAVIGHEMGHVALGHVKKGMQVALGTNAVRAAAASAGGIVSSLSQSQLGDLGEKLVNSQFSQRQESEADDYSYDLLRKRGINPSGLATSFEKLAKLEAGRQSSMFDDHPASEARAQHIRDRMKADALNKRQREALAPPHQSLPANNQIARALLKTATWNSFYVTLIPVILQAACALAITRPIPGPRPYGASASAVQNG</sequence>
<dbReference type="InterPro" id="IPR001915">
    <property type="entry name" value="Peptidase_M48"/>
</dbReference>
<evidence type="ECO:0000256" key="5">
    <source>
        <dbReference type="ARBA" id="ARBA00023049"/>
    </source>
</evidence>
<dbReference type="PROSITE" id="PS51257">
    <property type="entry name" value="PROKAR_LIPOPROTEIN"/>
    <property type="match status" value="1"/>
</dbReference>
<keyword evidence="4 6" id="KW-0862">Zinc</keyword>
<dbReference type="PANTHER" id="PTHR22726:SF4">
    <property type="entry name" value="METALLOPROTEASE LOIP"/>
    <property type="match status" value="1"/>
</dbReference>
<dbReference type="Proteomes" id="UP000254938">
    <property type="component" value="Unassembled WGS sequence"/>
</dbReference>
<comment type="similarity">
    <text evidence="6">Belongs to the peptidase M48 family.</text>
</comment>
<dbReference type="Pfam" id="PF01435">
    <property type="entry name" value="Peptidase_M48"/>
    <property type="match status" value="1"/>
</dbReference>
<evidence type="ECO:0000256" key="4">
    <source>
        <dbReference type="ARBA" id="ARBA00022833"/>
    </source>
</evidence>
<feature type="domain" description="Peptidase M48" evidence="7">
    <location>
        <begin position="72"/>
        <end position="245"/>
    </location>
</feature>
<dbReference type="InterPro" id="IPR051156">
    <property type="entry name" value="Mito/Outer_Membr_Metalloprot"/>
</dbReference>
<evidence type="ECO:0000256" key="2">
    <source>
        <dbReference type="ARBA" id="ARBA00022723"/>
    </source>
</evidence>
<keyword evidence="2" id="KW-0479">Metal-binding</keyword>
<keyword evidence="3 6" id="KW-0378">Hydrolase</keyword>
<evidence type="ECO:0000259" key="7">
    <source>
        <dbReference type="Pfam" id="PF01435"/>
    </source>
</evidence>
<comment type="cofactor">
    <cofactor evidence="6">
        <name>Zn(2+)</name>
        <dbReference type="ChEBI" id="CHEBI:29105"/>
    </cofactor>
    <text evidence="6">Binds 1 zinc ion per subunit.</text>
</comment>
<name>A0A377U4C6_KLEPN</name>
<evidence type="ECO:0000256" key="1">
    <source>
        <dbReference type="ARBA" id="ARBA00022670"/>
    </source>
</evidence>
<protein>
    <submittedName>
        <fullName evidence="8">Peptidase M48 Ste24p</fullName>
        <ecNumber evidence="8">3.4.24.-</ecNumber>
    </submittedName>
</protein>
<dbReference type="GO" id="GO:0016020">
    <property type="term" value="C:membrane"/>
    <property type="evidence" value="ECO:0007669"/>
    <property type="project" value="TreeGrafter"/>
</dbReference>
<dbReference type="GO" id="GO:0004222">
    <property type="term" value="F:metalloendopeptidase activity"/>
    <property type="evidence" value="ECO:0007669"/>
    <property type="project" value="InterPro"/>
</dbReference>
<keyword evidence="1 6" id="KW-0645">Protease</keyword>
<proteinExistence type="inferred from homology"/>
<dbReference type="Gene3D" id="3.30.2010.10">
    <property type="entry name" value="Metalloproteases ('zincins'), catalytic domain"/>
    <property type="match status" value="1"/>
</dbReference>
<evidence type="ECO:0000313" key="9">
    <source>
        <dbReference type="Proteomes" id="UP000254938"/>
    </source>
</evidence>
<dbReference type="GO" id="GO:0051603">
    <property type="term" value="P:proteolysis involved in protein catabolic process"/>
    <property type="evidence" value="ECO:0007669"/>
    <property type="project" value="TreeGrafter"/>
</dbReference>
<accession>A0A377U4C6</accession>
<dbReference type="EC" id="3.4.24.-" evidence="8"/>
<evidence type="ECO:0000256" key="3">
    <source>
        <dbReference type="ARBA" id="ARBA00022801"/>
    </source>
</evidence>
<gene>
    <name evidence="8" type="primary">yggG_2</name>
    <name evidence="8" type="ORF">NCTC9140_06984</name>
</gene>
<dbReference type="PANTHER" id="PTHR22726">
    <property type="entry name" value="METALLOENDOPEPTIDASE OMA1"/>
    <property type="match status" value="1"/>
</dbReference>
<evidence type="ECO:0000313" key="8">
    <source>
        <dbReference type="EMBL" id="STS85160.1"/>
    </source>
</evidence>
<evidence type="ECO:0000256" key="6">
    <source>
        <dbReference type="RuleBase" id="RU003983"/>
    </source>
</evidence>
<keyword evidence="5 6" id="KW-0482">Metalloprotease</keyword>
<organism evidence="8 9">
    <name type="scientific">Klebsiella pneumoniae</name>
    <dbReference type="NCBI Taxonomy" id="573"/>
    <lineage>
        <taxon>Bacteria</taxon>
        <taxon>Pseudomonadati</taxon>
        <taxon>Pseudomonadota</taxon>
        <taxon>Gammaproteobacteria</taxon>
        <taxon>Enterobacterales</taxon>
        <taxon>Enterobacteriaceae</taxon>
        <taxon>Klebsiella/Raoultella group</taxon>
        <taxon>Klebsiella</taxon>
        <taxon>Klebsiella pneumoniae complex</taxon>
    </lineage>
</organism>
<dbReference type="EMBL" id="UGKQ01000007">
    <property type="protein sequence ID" value="STS85160.1"/>
    <property type="molecule type" value="Genomic_DNA"/>
</dbReference>
<dbReference type="GO" id="GO:0046872">
    <property type="term" value="F:metal ion binding"/>
    <property type="evidence" value="ECO:0007669"/>
    <property type="project" value="UniProtKB-KW"/>
</dbReference>
<dbReference type="CDD" id="cd07334">
    <property type="entry name" value="M48C_loiP_like"/>
    <property type="match status" value="1"/>
</dbReference>
<reference evidence="8 9" key="1">
    <citation type="submission" date="2018-06" db="EMBL/GenBank/DDBJ databases">
        <authorList>
            <consortium name="Pathogen Informatics"/>
            <person name="Doyle S."/>
        </authorList>
    </citation>
    <scope>NUCLEOTIDE SEQUENCE [LARGE SCALE GENOMIC DNA]</scope>
    <source>
        <strain evidence="8 9">NCTC9140</strain>
    </source>
</reference>